<dbReference type="AlphaFoldDB" id="A0A409XRM9"/>
<feature type="region of interest" description="Disordered" evidence="1">
    <location>
        <begin position="225"/>
        <end position="310"/>
    </location>
</feature>
<feature type="compositionally biased region" description="Polar residues" evidence="1">
    <location>
        <begin position="285"/>
        <end position="310"/>
    </location>
</feature>
<feature type="compositionally biased region" description="Basic and acidic residues" evidence="1">
    <location>
        <begin position="230"/>
        <end position="241"/>
    </location>
</feature>
<name>A0A409XRM9_PSICY</name>
<organism evidence="2 3">
    <name type="scientific">Psilocybe cyanescens</name>
    <dbReference type="NCBI Taxonomy" id="93625"/>
    <lineage>
        <taxon>Eukaryota</taxon>
        <taxon>Fungi</taxon>
        <taxon>Dikarya</taxon>
        <taxon>Basidiomycota</taxon>
        <taxon>Agaricomycotina</taxon>
        <taxon>Agaricomycetes</taxon>
        <taxon>Agaricomycetidae</taxon>
        <taxon>Agaricales</taxon>
        <taxon>Agaricineae</taxon>
        <taxon>Strophariaceae</taxon>
        <taxon>Psilocybe</taxon>
    </lineage>
</organism>
<gene>
    <name evidence="2" type="ORF">CVT25_014475</name>
</gene>
<keyword evidence="3" id="KW-1185">Reference proteome</keyword>
<evidence type="ECO:0000313" key="2">
    <source>
        <dbReference type="EMBL" id="PPQ93346.1"/>
    </source>
</evidence>
<feature type="compositionally biased region" description="Pro residues" evidence="1">
    <location>
        <begin position="256"/>
        <end position="268"/>
    </location>
</feature>
<dbReference type="Proteomes" id="UP000283269">
    <property type="component" value="Unassembled WGS sequence"/>
</dbReference>
<dbReference type="InParanoid" id="A0A409XRM9"/>
<accession>A0A409XRM9</accession>
<dbReference type="EMBL" id="NHYD01000787">
    <property type="protein sequence ID" value="PPQ93346.1"/>
    <property type="molecule type" value="Genomic_DNA"/>
</dbReference>
<comment type="caution">
    <text evidence="2">The sequence shown here is derived from an EMBL/GenBank/DDBJ whole genome shotgun (WGS) entry which is preliminary data.</text>
</comment>
<sequence>MPPHPKNVEARLKESRKDKLEKLEEYLNCVNQYRKEVANEPSATLRDCYNQQFEDQRRILKRLKTRVTFASDKNFGQPVDSATLLELKTTLNDLKAQFDEASMNNRRLQDWEMTYPPSSTVLNQSSTASLHPLPVAPLLQDPKIHLNWSLPHLPPDSHNTKRKIDLASNFRPIQSSRDPESERFDGVPQLPADRSARILPPRHPTNRIQTQESPLGYTTMVPPFGSPLWKPRDPGASKEFTEGSQQQFNPGQQSLHPPPQSHRFPPPRFANQTIDRVRGQHTRASENTVESGHQNAQYSGLSATNNSTSGQDQIHMPNQSFTGHEFTAQIETPINTLHRWSDFQVFGRQNVDSTLLTGETSSRSSLSQTALSSRISGGGVSSEEHEAQAHPGWADPSDCDDIYK</sequence>
<protein>
    <submittedName>
        <fullName evidence="2">Uncharacterized protein</fullName>
    </submittedName>
</protein>
<feature type="compositionally biased region" description="Polar residues" evidence="1">
    <location>
        <begin position="242"/>
        <end position="255"/>
    </location>
</feature>
<feature type="region of interest" description="Disordered" evidence="1">
    <location>
        <begin position="358"/>
        <end position="404"/>
    </location>
</feature>
<feature type="region of interest" description="Disordered" evidence="1">
    <location>
        <begin position="168"/>
        <end position="210"/>
    </location>
</feature>
<feature type="compositionally biased region" description="Low complexity" evidence="1">
    <location>
        <begin position="358"/>
        <end position="373"/>
    </location>
</feature>
<evidence type="ECO:0000256" key="1">
    <source>
        <dbReference type="SAM" id="MobiDB-lite"/>
    </source>
</evidence>
<evidence type="ECO:0000313" key="3">
    <source>
        <dbReference type="Proteomes" id="UP000283269"/>
    </source>
</evidence>
<proteinExistence type="predicted"/>
<reference evidence="2 3" key="1">
    <citation type="journal article" date="2018" name="Evol. Lett.">
        <title>Horizontal gene cluster transfer increased hallucinogenic mushroom diversity.</title>
        <authorList>
            <person name="Reynolds H.T."/>
            <person name="Vijayakumar V."/>
            <person name="Gluck-Thaler E."/>
            <person name="Korotkin H.B."/>
            <person name="Matheny P.B."/>
            <person name="Slot J.C."/>
        </authorList>
    </citation>
    <scope>NUCLEOTIDE SEQUENCE [LARGE SCALE GENOMIC DNA]</scope>
    <source>
        <strain evidence="2 3">2631</strain>
    </source>
</reference>